<proteinExistence type="predicted"/>
<comment type="caution">
    <text evidence="1">The sequence shown here is derived from an EMBL/GenBank/DDBJ whole genome shotgun (WGS) entry which is preliminary data.</text>
</comment>
<evidence type="ECO:0000313" key="2">
    <source>
        <dbReference type="Proteomes" id="UP001266305"/>
    </source>
</evidence>
<dbReference type="EMBL" id="JASSZA010000015">
    <property type="protein sequence ID" value="KAK2093304.1"/>
    <property type="molecule type" value="Genomic_DNA"/>
</dbReference>
<reference evidence="1 2" key="1">
    <citation type="submission" date="2023-05" db="EMBL/GenBank/DDBJ databases">
        <title>B98-5 Cell Line De Novo Hybrid Assembly: An Optical Mapping Approach.</title>
        <authorList>
            <person name="Kananen K."/>
            <person name="Auerbach J.A."/>
            <person name="Kautto E."/>
            <person name="Blachly J.S."/>
        </authorList>
    </citation>
    <scope>NUCLEOTIDE SEQUENCE [LARGE SCALE GENOMIC DNA]</scope>
    <source>
        <strain evidence="1">B95-8</strain>
        <tissue evidence="1">Cell line</tissue>
    </source>
</reference>
<gene>
    <name evidence="1" type="ORF">P7K49_029833</name>
</gene>
<keyword evidence="2" id="KW-1185">Reference proteome</keyword>
<evidence type="ECO:0000313" key="1">
    <source>
        <dbReference type="EMBL" id="KAK2093304.1"/>
    </source>
</evidence>
<dbReference type="Proteomes" id="UP001266305">
    <property type="component" value="Unassembled WGS sequence"/>
</dbReference>
<sequence>MQPLQVALEDIDDNESLFIRPPAWTVNSLSTYKVTAQGPKVGTGSSGLPLVPCDDIPLPLQKGSPQYQLLTVPEHSPHSTLVGSVTGTMDTDEVPNTIMYSFIAGGARQS</sequence>
<name>A0ABQ9U8C4_SAGOE</name>
<accession>A0ABQ9U8C4</accession>
<protein>
    <submittedName>
        <fullName evidence="1">Uncharacterized protein</fullName>
    </submittedName>
</protein>
<organism evidence="1 2">
    <name type="scientific">Saguinus oedipus</name>
    <name type="common">Cotton-top tamarin</name>
    <name type="synonym">Oedipomidas oedipus</name>
    <dbReference type="NCBI Taxonomy" id="9490"/>
    <lineage>
        <taxon>Eukaryota</taxon>
        <taxon>Metazoa</taxon>
        <taxon>Chordata</taxon>
        <taxon>Craniata</taxon>
        <taxon>Vertebrata</taxon>
        <taxon>Euteleostomi</taxon>
        <taxon>Mammalia</taxon>
        <taxon>Eutheria</taxon>
        <taxon>Euarchontoglires</taxon>
        <taxon>Primates</taxon>
        <taxon>Haplorrhini</taxon>
        <taxon>Platyrrhini</taxon>
        <taxon>Cebidae</taxon>
        <taxon>Callitrichinae</taxon>
        <taxon>Saguinus</taxon>
    </lineage>
</organism>